<evidence type="ECO:0000313" key="2">
    <source>
        <dbReference type="Proteomes" id="UP000054538"/>
    </source>
</evidence>
<accession>A0A0D0DI30</accession>
<dbReference type="AlphaFoldDB" id="A0A0D0DI30"/>
<organism evidence="1 2">
    <name type="scientific">Paxillus rubicundulus Ve08.2h10</name>
    <dbReference type="NCBI Taxonomy" id="930991"/>
    <lineage>
        <taxon>Eukaryota</taxon>
        <taxon>Fungi</taxon>
        <taxon>Dikarya</taxon>
        <taxon>Basidiomycota</taxon>
        <taxon>Agaricomycotina</taxon>
        <taxon>Agaricomycetes</taxon>
        <taxon>Agaricomycetidae</taxon>
        <taxon>Boletales</taxon>
        <taxon>Paxilineae</taxon>
        <taxon>Paxillaceae</taxon>
        <taxon>Paxillus</taxon>
    </lineage>
</organism>
<evidence type="ECO:0000313" key="1">
    <source>
        <dbReference type="EMBL" id="KIK97937.1"/>
    </source>
</evidence>
<dbReference type="Proteomes" id="UP000054538">
    <property type="component" value="Unassembled WGS sequence"/>
</dbReference>
<reference evidence="2" key="2">
    <citation type="submission" date="2015-01" db="EMBL/GenBank/DDBJ databases">
        <title>Evolutionary Origins and Diversification of the Mycorrhizal Mutualists.</title>
        <authorList>
            <consortium name="DOE Joint Genome Institute"/>
            <consortium name="Mycorrhizal Genomics Consortium"/>
            <person name="Kohler A."/>
            <person name="Kuo A."/>
            <person name="Nagy L.G."/>
            <person name="Floudas D."/>
            <person name="Copeland A."/>
            <person name="Barry K.W."/>
            <person name="Cichocki N."/>
            <person name="Veneault-Fourrey C."/>
            <person name="LaButti K."/>
            <person name="Lindquist E.A."/>
            <person name="Lipzen A."/>
            <person name="Lundell T."/>
            <person name="Morin E."/>
            <person name="Murat C."/>
            <person name="Riley R."/>
            <person name="Ohm R."/>
            <person name="Sun H."/>
            <person name="Tunlid A."/>
            <person name="Henrissat B."/>
            <person name="Grigoriev I.V."/>
            <person name="Hibbett D.S."/>
            <person name="Martin F."/>
        </authorList>
    </citation>
    <scope>NUCLEOTIDE SEQUENCE [LARGE SCALE GENOMIC DNA]</scope>
    <source>
        <strain evidence="2">Ve08.2h10</strain>
    </source>
</reference>
<name>A0A0D0DI30_9AGAM</name>
<dbReference type="InParanoid" id="A0A0D0DI30"/>
<reference evidence="1 2" key="1">
    <citation type="submission" date="2014-04" db="EMBL/GenBank/DDBJ databases">
        <authorList>
            <consortium name="DOE Joint Genome Institute"/>
            <person name="Kuo A."/>
            <person name="Kohler A."/>
            <person name="Jargeat P."/>
            <person name="Nagy L.G."/>
            <person name="Floudas D."/>
            <person name="Copeland A."/>
            <person name="Barry K.W."/>
            <person name="Cichocki N."/>
            <person name="Veneault-Fourrey C."/>
            <person name="LaButti K."/>
            <person name="Lindquist E.A."/>
            <person name="Lipzen A."/>
            <person name="Lundell T."/>
            <person name="Morin E."/>
            <person name="Murat C."/>
            <person name="Sun H."/>
            <person name="Tunlid A."/>
            <person name="Henrissat B."/>
            <person name="Grigoriev I.V."/>
            <person name="Hibbett D.S."/>
            <person name="Martin F."/>
            <person name="Nordberg H.P."/>
            <person name="Cantor M.N."/>
            <person name="Hua S.X."/>
        </authorList>
    </citation>
    <scope>NUCLEOTIDE SEQUENCE [LARGE SCALE GENOMIC DNA]</scope>
    <source>
        <strain evidence="1 2">Ve08.2h10</strain>
    </source>
</reference>
<dbReference type="EMBL" id="KN824914">
    <property type="protein sequence ID" value="KIK97937.1"/>
    <property type="molecule type" value="Genomic_DNA"/>
</dbReference>
<proteinExistence type="predicted"/>
<sequence length="133" mass="14899">MPRTGRITEIGFIQGQRPHQLGFYFGGELQTSASTAIVISFGHHLFLCSTAPPLTSQYRSTHGSLVSEIDSTWVRDAPQAIPKSIINEARFSTWKLCMYKERADTPNVLSPNPVACETLLLHFLPLLTRRLFP</sequence>
<protein>
    <submittedName>
        <fullName evidence="1">Uncharacterized protein</fullName>
    </submittedName>
</protein>
<keyword evidence="2" id="KW-1185">Reference proteome</keyword>
<dbReference type="HOGENOM" id="CLU_1907360_0_0_1"/>
<gene>
    <name evidence="1" type="ORF">PAXRUDRAFT_746051</name>
</gene>